<dbReference type="PANTHER" id="PTHR14097">
    <property type="entry name" value="OXIDOREDUCTASE HTATIP2"/>
    <property type="match status" value="1"/>
</dbReference>
<organism evidence="2 3">
    <name type="scientific">Mucilaginibacter frigoritolerans</name>
    <dbReference type="NCBI Taxonomy" id="652788"/>
    <lineage>
        <taxon>Bacteria</taxon>
        <taxon>Pseudomonadati</taxon>
        <taxon>Bacteroidota</taxon>
        <taxon>Sphingobacteriia</taxon>
        <taxon>Sphingobacteriales</taxon>
        <taxon>Sphingobacteriaceae</taxon>
        <taxon>Mucilaginibacter</taxon>
    </lineage>
</organism>
<dbReference type="SUPFAM" id="SSF51735">
    <property type="entry name" value="NAD(P)-binding Rossmann-fold domains"/>
    <property type="match status" value="1"/>
</dbReference>
<proteinExistence type="predicted"/>
<dbReference type="EMBL" id="VLLI01000002">
    <property type="protein sequence ID" value="TWJ03484.1"/>
    <property type="molecule type" value="Genomic_DNA"/>
</dbReference>
<gene>
    <name evidence="2" type="ORF">JN11_01028</name>
</gene>
<evidence type="ECO:0000313" key="2">
    <source>
        <dbReference type="EMBL" id="TWJ03484.1"/>
    </source>
</evidence>
<reference evidence="2 3" key="1">
    <citation type="submission" date="2019-07" db="EMBL/GenBank/DDBJ databases">
        <title>Genomic Encyclopedia of Archaeal and Bacterial Type Strains, Phase II (KMG-II): from individual species to whole genera.</title>
        <authorList>
            <person name="Goeker M."/>
        </authorList>
    </citation>
    <scope>NUCLEOTIDE SEQUENCE [LARGE SCALE GENOMIC DNA]</scope>
    <source>
        <strain evidence="2 3">ATCC BAA-1854</strain>
    </source>
</reference>
<dbReference type="AlphaFoldDB" id="A0A562UCC2"/>
<keyword evidence="3" id="KW-1185">Reference proteome</keyword>
<accession>A0A562UCC2</accession>
<dbReference type="Gene3D" id="3.40.50.720">
    <property type="entry name" value="NAD(P)-binding Rossmann-like Domain"/>
    <property type="match status" value="1"/>
</dbReference>
<evidence type="ECO:0000313" key="3">
    <source>
        <dbReference type="Proteomes" id="UP000317010"/>
    </source>
</evidence>
<name>A0A562UCC2_9SPHI</name>
<dbReference type="InterPro" id="IPR036291">
    <property type="entry name" value="NAD(P)-bd_dom_sf"/>
</dbReference>
<sequence>MQKFCGSMAKKAIIAGASGLIGSSLLDILLHEPGFDEVLILVRKEIPVKNKKLKQLVIDFDRLNDYASEITGDAVFSCLGTTMKKTPDLSVYRKIDHDYPLQLAQIAKQNGMGQYHMVSSLGANVKASNFYLKTKGQIEEDLKQLALRTLCIYQPAFLTGDRKENRLAEKFLIPLMKVLNPLLVGNLKKYRSIPAKTVALAMYKQSLKKQEGTFIYPSDKIIELS</sequence>
<comment type="caution">
    <text evidence="2">The sequence shown here is derived from an EMBL/GenBank/DDBJ whole genome shotgun (WGS) entry which is preliminary data.</text>
</comment>
<dbReference type="PANTHER" id="PTHR14097:SF7">
    <property type="entry name" value="OXIDOREDUCTASE HTATIP2"/>
    <property type="match status" value="1"/>
</dbReference>
<dbReference type="Pfam" id="PF13460">
    <property type="entry name" value="NAD_binding_10"/>
    <property type="match status" value="1"/>
</dbReference>
<dbReference type="Proteomes" id="UP000317010">
    <property type="component" value="Unassembled WGS sequence"/>
</dbReference>
<feature type="domain" description="NAD(P)-binding" evidence="1">
    <location>
        <begin position="16"/>
        <end position="162"/>
    </location>
</feature>
<protein>
    <submittedName>
        <fullName evidence="2">Putative NAD(P)-binding protein</fullName>
    </submittedName>
</protein>
<evidence type="ECO:0000259" key="1">
    <source>
        <dbReference type="Pfam" id="PF13460"/>
    </source>
</evidence>
<dbReference type="InterPro" id="IPR016040">
    <property type="entry name" value="NAD(P)-bd_dom"/>
</dbReference>